<organism evidence="2 3">
    <name type="scientific">Ceratobasidium theobromae</name>
    <dbReference type="NCBI Taxonomy" id="1582974"/>
    <lineage>
        <taxon>Eukaryota</taxon>
        <taxon>Fungi</taxon>
        <taxon>Dikarya</taxon>
        <taxon>Basidiomycota</taxon>
        <taxon>Agaricomycotina</taxon>
        <taxon>Agaricomycetes</taxon>
        <taxon>Cantharellales</taxon>
        <taxon>Ceratobasidiaceae</taxon>
        <taxon>Ceratobasidium</taxon>
    </lineage>
</organism>
<evidence type="ECO:0000313" key="3">
    <source>
        <dbReference type="Proteomes" id="UP000383932"/>
    </source>
</evidence>
<dbReference type="AlphaFoldDB" id="A0A5N5QEG9"/>
<dbReference type="Proteomes" id="UP000383932">
    <property type="component" value="Unassembled WGS sequence"/>
</dbReference>
<evidence type="ECO:0000256" key="1">
    <source>
        <dbReference type="SAM" id="MobiDB-lite"/>
    </source>
</evidence>
<reference evidence="2 3" key="1">
    <citation type="journal article" date="2019" name="Fungal Biol. Biotechnol.">
        <title>Draft genome sequence of fastidious pathogen Ceratobasidium theobromae, which causes vascular-streak dieback in Theobroma cacao.</title>
        <authorList>
            <person name="Ali S.S."/>
            <person name="Asman A."/>
            <person name="Shao J."/>
            <person name="Firmansyah A.P."/>
            <person name="Susilo A.W."/>
            <person name="Rosmana A."/>
            <person name="McMahon P."/>
            <person name="Junaid M."/>
            <person name="Guest D."/>
            <person name="Kheng T.Y."/>
            <person name="Meinhardt L.W."/>
            <person name="Bailey B.A."/>
        </authorList>
    </citation>
    <scope>NUCLEOTIDE SEQUENCE [LARGE SCALE GENOMIC DNA]</scope>
    <source>
        <strain evidence="2 3">CT2</strain>
    </source>
</reference>
<name>A0A5N5QEG9_9AGAM</name>
<dbReference type="OrthoDB" id="3238436at2759"/>
<keyword evidence="3" id="KW-1185">Reference proteome</keyword>
<protein>
    <submittedName>
        <fullName evidence="2">Uncharacterized protein</fullName>
    </submittedName>
</protein>
<accession>A0A5N5QEG9</accession>
<feature type="compositionally biased region" description="Polar residues" evidence="1">
    <location>
        <begin position="107"/>
        <end position="120"/>
    </location>
</feature>
<feature type="region of interest" description="Disordered" evidence="1">
    <location>
        <begin position="1"/>
        <end position="28"/>
    </location>
</feature>
<proteinExistence type="predicted"/>
<dbReference type="EMBL" id="SSOP01000236">
    <property type="protein sequence ID" value="KAB5589717.1"/>
    <property type="molecule type" value="Genomic_DNA"/>
</dbReference>
<feature type="region of interest" description="Disordered" evidence="1">
    <location>
        <begin position="88"/>
        <end position="207"/>
    </location>
</feature>
<feature type="region of interest" description="Disordered" evidence="1">
    <location>
        <begin position="229"/>
        <end position="250"/>
    </location>
</feature>
<sequence>MPTADPMPSPAASDDGFDSCSEGVNTPIEPLSVAHTDAKDIASGVVMHSPPAFFVGTPFATSTGPNALFEYPFPPARPALSTASSISSVASAFGPPSPTTRAKHIPRTSQHPSRRFSGNSPPHVRIPPRLRTDSNGSAASAQSQTTDESGSAKTPKTAPGAYTQRPRPSRLRDRSGSLGIQLPPPISTIGADSPPAGPVSPVLAGGITLSPRSDGEACLDQGALAASGKRRASVPALFAPRLTEEDTDQT</sequence>
<evidence type="ECO:0000313" key="2">
    <source>
        <dbReference type="EMBL" id="KAB5589717.1"/>
    </source>
</evidence>
<comment type="caution">
    <text evidence="2">The sequence shown here is derived from an EMBL/GenBank/DDBJ whole genome shotgun (WGS) entry which is preliminary data.</text>
</comment>
<feature type="compositionally biased region" description="Polar residues" evidence="1">
    <location>
        <begin position="133"/>
        <end position="154"/>
    </location>
</feature>
<gene>
    <name evidence="2" type="ORF">CTheo_6833</name>
</gene>